<name>A0ACB9JP33_9ASTR</name>
<evidence type="ECO:0000313" key="1">
    <source>
        <dbReference type="EMBL" id="KAI3821546.1"/>
    </source>
</evidence>
<proteinExistence type="predicted"/>
<dbReference type="EMBL" id="CM042020">
    <property type="protein sequence ID" value="KAI3821546.1"/>
    <property type="molecule type" value="Genomic_DNA"/>
</dbReference>
<accession>A0ACB9JP33</accession>
<keyword evidence="2" id="KW-1185">Reference proteome</keyword>
<sequence length="79" mass="9568">MAPDLDSGEDWWRHGAEVAEPVCGGRLAVQKWQRRASDEREVKQVFTFIQRRYARERYQENDEDQREDDLLNENLEPWF</sequence>
<reference evidence="1 2" key="2">
    <citation type="journal article" date="2022" name="Mol. Ecol. Resour.">
        <title>The genomes of chicory, endive, great burdock and yacon provide insights into Asteraceae paleo-polyploidization history and plant inulin production.</title>
        <authorList>
            <person name="Fan W."/>
            <person name="Wang S."/>
            <person name="Wang H."/>
            <person name="Wang A."/>
            <person name="Jiang F."/>
            <person name="Liu H."/>
            <person name="Zhao H."/>
            <person name="Xu D."/>
            <person name="Zhang Y."/>
        </authorList>
    </citation>
    <scope>NUCLEOTIDE SEQUENCE [LARGE SCALE GENOMIC DNA]</scope>
    <source>
        <strain evidence="2">cv. Yunnan</strain>
        <tissue evidence="1">Leaves</tissue>
    </source>
</reference>
<organism evidence="1 2">
    <name type="scientific">Smallanthus sonchifolius</name>
    <dbReference type="NCBI Taxonomy" id="185202"/>
    <lineage>
        <taxon>Eukaryota</taxon>
        <taxon>Viridiplantae</taxon>
        <taxon>Streptophyta</taxon>
        <taxon>Embryophyta</taxon>
        <taxon>Tracheophyta</taxon>
        <taxon>Spermatophyta</taxon>
        <taxon>Magnoliopsida</taxon>
        <taxon>eudicotyledons</taxon>
        <taxon>Gunneridae</taxon>
        <taxon>Pentapetalae</taxon>
        <taxon>asterids</taxon>
        <taxon>campanulids</taxon>
        <taxon>Asterales</taxon>
        <taxon>Asteraceae</taxon>
        <taxon>Asteroideae</taxon>
        <taxon>Heliantheae alliance</taxon>
        <taxon>Millerieae</taxon>
        <taxon>Smallanthus</taxon>
    </lineage>
</organism>
<gene>
    <name evidence="1" type="ORF">L1987_09114</name>
</gene>
<protein>
    <submittedName>
        <fullName evidence="1">Uncharacterized protein</fullName>
    </submittedName>
</protein>
<dbReference type="Proteomes" id="UP001056120">
    <property type="component" value="Linkage Group LG03"/>
</dbReference>
<comment type="caution">
    <text evidence="1">The sequence shown here is derived from an EMBL/GenBank/DDBJ whole genome shotgun (WGS) entry which is preliminary data.</text>
</comment>
<reference evidence="2" key="1">
    <citation type="journal article" date="2022" name="Mol. Ecol. Resour.">
        <title>The genomes of chicory, endive, great burdock and yacon provide insights into Asteraceae palaeo-polyploidization history and plant inulin production.</title>
        <authorList>
            <person name="Fan W."/>
            <person name="Wang S."/>
            <person name="Wang H."/>
            <person name="Wang A."/>
            <person name="Jiang F."/>
            <person name="Liu H."/>
            <person name="Zhao H."/>
            <person name="Xu D."/>
            <person name="Zhang Y."/>
        </authorList>
    </citation>
    <scope>NUCLEOTIDE SEQUENCE [LARGE SCALE GENOMIC DNA]</scope>
    <source>
        <strain evidence="2">cv. Yunnan</strain>
    </source>
</reference>
<evidence type="ECO:0000313" key="2">
    <source>
        <dbReference type="Proteomes" id="UP001056120"/>
    </source>
</evidence>